<name>A0AC58SIU1_TOBAC</name>
<gene>
    <name evidence="2" type="primary">LOC142168111</name>
</gene>
<protein>
    <submittedName>
        <fullName evidence="2">Uncharacterized protein LOC142168111</fullName>
    </submittedName>
</protein>
<accession>A0AC58SIU1</accession>
<proteinExistence type="predicted"/>
<reference evidence="2" key="2">
    <citation type="submission" date="2025-08" db="UniProtKB">
        <authorList>
            <consortium name="RefSeq"/>
        </authorList>
    </citation>
    <scope>IDENTIFICATION</scope>
    <source>
        <tissue evidence="2">Leaf</tissue>
    </source>
</reference>
<organism evidence="1 2">
    <name type="scientific">Nicotiana tabacum</name>
    <name type="common">Common tobacco</name>
    <dbReference type="NCBI Taxonomy" id="4097"/>
    <lineage>
        <taxon>Eukaryota</taxon>
        <taxon>Viridiplantae</taxon>
        <taxon>Streptophyta</taxon>
        <taxon>Embryophyta</taxon>
        <taxon>Tracheophyta</taxon>
        <taxon>Spermatophyta</taxon>
        <taxon>Magnoliopsida</taxon>
        <taxon>eudicotyledons</taxon>
        <taxon>Gunneridae</taxon>
        <taxon>Pentapetalae</taxon>
        <taxon>asterids</taxon>
        <taxon>lamiids</taxon>
        <taxon>Solanales</taxon>
        <taxon>Solanaceae</taxon>
        <taxon>Nicotianoideae</taxon>
        <taxon>Nicotianeae</taxon>
        <taxon>Nicotiana</taxon>
    </lineage>
</organism>
<dbReference type="Proteomes" id="UP000790787">
    <property type="component" value="Chromosome 13"/>
</dbReference>
<dbReference type="RefSeq" id="XP_075084872.1">
    <property type="nucleotide sequence ID" value="XM_075228771.1"/>
</dbReference>
<sequence>MQLTPISTKGCLFTWCNKQQENSRVYSKIDWAFGNFSWTQIYGHLEVDFLDPGVSDHSPVVIQLWKRGATYPKPFKLYMVTMDHQDFSPLVNRVWKQQEKGDHMSLIWKKLKRIKDEAKGLNKSMAGYEQRLNQARHSLECVQVALVINPFDQMLIEQEKQNISELEKWSIIEERILRQKSRATWIDYGD</sequence>
<reference evidence="1" key="1">
    <citation type="journal article" date="2014" name="Nat. Commun.">
        <title>The tobacco genome sequence and its comparison with those of tomato and potato.</title>
        <authorList>
            <person name="Sierro N."/>
            <person name="Battey J.N."/>
            <person name="Ouadi S."/>
            <person name="Bakaher N."/>
            <person name="Bovet L."/>
            <person name="Willig A."/>
            <person name="Goepfert S."/>
            <person name="Peitsch M.C."/>
            <person name="Ivanov N.V."/>
        </authorList>
    </citation>
    <scope>NUCLEOTIDE SEQUENCE [LARGE SCALE GENOMIC DNA]</scope>
</reference>
<evidence type="ECO:0000313" key="2">
    <source>
        <dbReference type="RefSeq" id="XP_075084872.1"/>
    </source>
</evidence>
<evidence type="ECO:0000313" key="1">
    <source>
        <dbReference type="Proteomes" id="UP000790787"/>
    </source>
</evidence>
<keyword evidence="1" id="KW-1185">Reference proteome</keyword>